<dbReference type="PANTHER" id="PTHR38463:SF1">
    <property type="entry name" value="STRESS RESPONSE PROTEIN YSNF"/>
    <property type="match status" value="1"/>
</dbReference>
<dbReference type="Pfam" id="PF09557">
    <property type="entry name" value="DUF2382"/>
    <property type="match status" value="1"/>
</dbReference>
<feature type="domain" description="DUF2382" evidence="1">
    <location>
        <begin position="31"/>
        <end position="140"/>
    </location>
</feature>
<organism evidence="2 3">
    <name type="scientific">Fibrella aquatilis</name>
    <dbReference type="NCBI Taxonomy" id="2817059"/>
    <lineage>
        <taxon>Bacteria</taxon>
        <taxon>Pseudomonadati</taxon>
        <taxon>Bacteroidota</taxon>
        <taxon>Cytophagia</taxon>
        <taxon>Cytophagales</taxon>
        <taxon>Spirosomataceae</taxon>
        <taxon>Fibrella</taxon>
    </lineage>
</organism>
<dbReference type="PANTHER" id="PTHR38463">
    <property type="entry name" value="STRESS RESPONSE PROTEIN YSNF"/>
    <property type="match status" value="1"/>
</dbReference>
<dbReference type="RefSeq" id="WP_207338836.1">
    <property type="nucleotide sequence ID" value="NZ_JAFMYU010000041.1"/>
</dbReference>
<accession>A0A939K387</accession>
<evidence type="ECO:0000313" key="2">
    <source>
        <dbReference type="EMBL" id="MBO0934871.1"/>
    </source>
</evidence>
<sequence length="154" mass="17242">MFPTDPTLPVPAAPLAPSATTVEAPSTLVIPVIDEQLLVSKELVETGQVRVSKHVDEQTQTVETPVWHEVVDVQRILINRVVDTMPLSRQEGDTLILPVVREEVVTSIRFVLVEEVHITRRQEQHLDQQTVTLRSEHITVDRSTTPASPETDVF</sequence>
<comment type="caution">
    <text evidence="2">The sequence shown here is derived from an EMBL/GenBank/DDBJ whole genome shotgun (WGS) entry which is preliminary data.</text>
</comment>
<dbReference type="EMBL" id="JAFMYU010000041">
    <property type="protein sequence ID" value="MBO0934871.1"/>
    <property type="molecule type" value="Genomic_DNA"/>
</dbReference>
<dbReference type="Proteomes" id="UP000664795">
    <property type="component" value="Unassembled WGS sequence"/>
</dbReference>
<proteinExistence type="predicted"/>
<dbReference type="AlphaFoldDB" id="A0A939K387"/>
<protein>
    <submittedName>
        <fullName evidence="2">YsnF/AvaK domain-containing protein</fullName>
    </submittedName>
</protein>
<gene>
    <name evidence="2" type="ORF">J2I48_27920</name>
</gene>
<evidence type="ECO:0000313" key="3">
    <source>
        <dbReference type="Proteomes" id="UP000664795"/>
    </source>
</evidence>
<dbReference type="InterPro" id="IPR052967">
    <property type="entry name" value="Stress_Response_Assoc"/>
</dbReference>
<evidence type="ECO:0000259" key="1">
    <source>
        <dbReference type="Pfam" id="PF09557"/>
    </source>
</evidence>
<keyword evidence="3" id="KW-1185">Reference proteome</keyword>
<name>A0A939K387_9BACT</name>
<dbReference type="InterPro" id="IPR019060">
    <property type="entry name" value="DUF2382"/>
</dbReference>
<reference evidence="2 3" key="1">
    <citation type="submission" date="2021-03" db="EMBL/GenBank/DDBJ databases">
        <title>Fibrella sp. HMF5036 genome sequencing and assembly.</title>
        <authorList>
            <person name="Kang H."/>
            <person name="Kim H."/>
            <person name="Bae S."/>
            <person name="Joh K."/>
        </authorList>
    </citation>
    <scope>NUCLEOTIDE SEQUENCE [LARGE SCALE GENOMIC DNA]</scope>
    <source>
        <strain evidence="2 3">HMF5036</strain>
    </source>
</reference>